<feature type="region of interest" description="Disordered" evidence="5">
    <location>
        <begin position="347"/>
        <end position="369"/>
    </location>
</feature>
<dbReference type="PROSITE" id="PS51886">
    <property type="entry name" value="TLDC"/>
    <property type="match status" value="1"/>
</dbReference>
<evidence type="ECO:0000313" key="8">
    <source>
        <dbReference type="Proteomes" id="UP000030763"/>
    </source>
</evidence>
<feature type="compositionally biased region" description="Low complexity" evidence="5">
    <location>
        <begin position="349"/>
        <end position="361"/>
    </location>
</feature>
<feature type="region of interest" description="Disordered" evidence="5">
    <location>
        <begin position="456"/>
        <end position="491"/>
    </location>
</feature>
<evidence type="ECO:0000256" key="4">
    <source>
        <dbReference type="ARBA" id="ARBA00040604"/>
    </source>
</evidence>
<evidence type="ECO:0000256" key="2">
    <source>
        <dbReference type="ARBA" id="ARBA00009540"/>
    </source>
</evidence>
<feature type="region of interest" description="Disordered" evidence="5">
    <location>
        <begin position="712"/>
        <end position="734"/>
    </location>
</feature>
<dbReference type="VEuPathDB" id="ToxoDB:EMWEY_00007740"/>
<keyword evidence="3" id="KW-0496">Mitochondrion</keyword>
<dbReference type="InterPro" id="IPR006571">
    <property type="entry name" value="TLDc_dom"/>
</dbReference>
<organism evidence="7 8">
    <name type="scientific">Eimeria maxima</name>
    <name type="common">Coccidian parasite</name>
    <dbReference type="NCBI Taxonomy" id="5804"/>
    <lineage>
        <taxon>Eukaryota</taxon>
        <taxon>Sar</taxon>
        <taxon>Alveolata</taxon>
        <taxon>Apicomplexa</taxon>
        <taxon>Conoidasida</taxon>
        <taxon>Coccidia</taxon>
        <taxon>Eucoccidiorida</taxon>
        <taxon>Eimeriorina</taxon>
        <taxon>Eimeriidae</taxon>
        <taxon>Eimeria</taxon>
    </lineage>
</organism>
<dbReference type="Pfam" id="PF07534">
    <property type="entry name" value="TLD"/>
    <property type="match status" value="1"/>
</dbReference>
<evidence type="ECO:0000313" key="7">
    <source>
        <dbReference type="EMBL" id="CDJ57326.1"/>
    </source>
</evidence>
<name>U6LZZ3_EIMMA</name>
<evidence type="ECO:0000256" key="1">
    <source>
        <dbReference type="ARBA" id="ARBA00004173"/>
    </source>
</evidence>
<accession>U6LZZ3</accession>
<comment type="similarity">
    <text evidence="2">Belongs to the OXR1 family.</text>
</comment>
<dbReference type="EMBL" id="HG719257">
    <property type="protein sequence ID" value="CDJ57326.1"/>
    <property type="molecule type" value="Genomic_DNA"/>
</dbReference>
<dbReference type="GO" id="GO:0005739">
    <property type="term" value="C:mitochondrion"/>
    <property type="evidence" value="ECO:0007669"/>
    <property type="project" value="UniProtKB-SubCell"/>
</dbReference>
<protein>
    <recommendedName>
        <fullName evidence="4">Oxidation resistance protein 1</fullName>
    </recommendedName>
</protein>
<feature type="domain" description="TLDc" evidence="6">
    <location>
        <begin position="510"/>
        <end position="759"/>
    </location>
</feature>
<gene>
    <name evidence="7" type="ORF">EMWEY_00007740</name>
</gene>
<dbReference type="SMART" id="SM00584">
    <property type="entry name" value="TLDc"/>
    <property type="match status" value="1"/>
</dbReference>
<dbReference type="RefSeq" id="XP_013333976.1">
    <property type="nucleotide sequence ID" value="XM_013478522.1"/>
</dbReference>
<dbReference type="Proteomes" id="UP000030763">
    <property type="component" value="Unassembled WGS sequence"/>
</dbReference>
<dbReference type="OMA" id="FNRICSS"/>
<evidence type="ECO:0000259" key="6">
    <source>
        <dbReference type="PROSITE" id="PS51886"/>
    </source>
</evidence>
<reference evidence="7" key="1">
    <citation type="submission" date="2013-10" db="EMBL/GenBank/DDBJ databases">
        <title>Genomic analysis of the causative agents of coccidiosis in chickens.</title>
        <authorList>
            <person name="Reid A.J."/>
            <person name="Blake D."/>
            <person name="Billington K."/>
            <person name="Browne H."/>
            <person name="Dunn M."/>
            <person name="Hung S."/>
            <person name="Kawahara F."/>
            <person name="Miranda-Saavedra D."/>
            <person name="Mourier T."/>
            <person name="Nagra H."/>
            <person name="Otto T.D."/>
            <person name="Rawlings N."/>
            <person name="Sanchez A."/>
            <person name="Sanders M."/>
            <person name="Subramaniam C."/>
            <person name="Tay Y."/>
            <person name="Dear P."/>
            <person name="Doerig C."/>
            <person name="Gruber A."/>
            <person name="Parkinson J."/>
            <person name="Shirley M."/>
            <person name="Wan K.L."/>
            <person name="Berriman M."/>
            <person name="Tomley F."/>
            <person name="Pain A."/>
        </authorList>
    </citation>
    <scope>NUCLEOTIDE SEQUENCE [LARGE SCALE GENOMIC DNA]</scope>
    <source>
        <strain evidence="7">Weybridge</strain>
    </source>
</reference>
<proteinExistence type="inferred from homology"/>
<keyword evidence="8" id="KW-1185">Reference proteome</keyword>
<feature type="compositionally biased region" description="Low complexity" evidence="5">
    <location>
        <begin position="712"/>
        <end position="722"/>
    </location>
</feature>
<dbReference type="AlphaFoldDB" id="U6LZZ3"/>
<comment type="subcellular location">
    <subcellularLocation>
        <location evidence="1">Mitochondrion</location>
    </subcellularLocation>
</comment>
<dbReference type="OrthoDB" id="289228at2759"/>
<dbReference type="PANTHER" id="PTHR23354">
    <property type="entry name" value="NUCLEOLAR PROTEIN 7/ESTROGEN RECEPTOR COACTIVATOR-RELATED"/>
    <property type="match status" value="1"/>
</dbReference>
<evidence type="ECO:0000256" key="3">
    <source>
        <dbReference type="ARBA" id="ARBA00023128"/>
    </source>
</evidence>
<dbReference type="PANTHER" id="PTHR23354:SF62">
    <property type="entry name" value="MUSTARD, ISOFORM V"/>
    <property type="match status" value="1"/>
</dbReference>
<reference evidence="7" key="2">
    <citation type="submission" date="2013-10" db="EMBL/GenBank/DDBJ databases">
        <authorList>
            <person name="Aslett M."/>
        </authorList>
    </citation>
    <scope>NUCLEOTIDE SEQUENCE [LARGE SCALE GENOMIC DNA]</scope>
    <source>
        <strain evidence="7">Weybridge</strain>
    </source>
</reference>
<evidence type="ECO:0000256" key="5">
    <source>
        <dbReference type="SAM" id="MobiDB-lite"/>
    </source>
</evidence>
<sequence>MGDAASRFTSATPVNPQKLTPRQLQQLLSHFGLNELSPSKARISLLGFVRAFPGVLQGHAMLLLPTLKEIARQQQTHPHAHGLSFAILSSSSLVPETGSVSTDIVGKRCGKASKKQREALKTANSIALQEVIDSISSCCSGEAPETEMLLTERMLGRIARSFESRSLLSEENEHVRQSLESIGGLCIDPRVARRGSINRSASGSVSSGSSRLSLTYVSLGCSTRACVALMQILQYGYLELMYLLNPNSLVFQDKVARTTSGLSCNQAQEVQTKGVSARGVHASSAWDAAPALRLMFPKELNFTFAIRAMAAAFAEAAAPTSIHAATPTAAAVAAAVVAVTQISGLPDGNSNNSNSSSSSSSTVMRRGASSTELAAQASGAVLHASSGTIGSGGLRNEVFAVLSWIRAALPVLPALCTLGVAAHLLGDTVFDGQPQPERNDSSLADVQYTVYATRRRQDNRSSLRDSANGRGRGEGGAAIGQPRSPAWKRSPSAEAIAEATKGWHGQGTLDARSKCFTDEHAFVLRMASNLFQFPPKAPWTCLYASWKHGKSSPTVAVESYLMLNCTSFSRLCANCFFYSAPMVAVVKTEEGQVLGAIISCELKEGGHNFFGDANTCLFSLEPQLNILRTSGLGRNYVYLNTKNKFHPIGLGFGGQVGAFRFWIGDEMKDCYITKSDCTYSPGRMLQTMNEPIPQGCETLDAVAALATTLEGVGTGTSTSTSSRPKAEAAATTPPSVEETLSANFLCPLHVKELEIWGTGDASVLEQQRALMRQQDQLRQERRQVDKGRLLDNSFDREFLLGGTFNRAKGPEAPAV</sequence>
<dbReference type="GeneID" id="25334760"/>